<keyword evidence="6" id="KW-1185">Reference proteome</keyword>
<feature type="compositionally biased region" description="Low complexity" evidence="2">
    <location>
        <begin position="44"/>
        <end position="63"/>
    </location>
</feature>
<proteinExistence type="predicted"/>
<dbReference type="Proteomes" id="UP000253472">
    <property type="component" value="Unassembled WGS sequence"/>
</dbReference>
<dbReference type="STRING" id="5486.A0A367Y4Q6"/>
<dbReference type="InterPro" id="IPR001849">
    <property type="entry name" value="PH_domain"/>
</dbReference>
<evidence type="ECO:0000256" key="1">
    <source>
        <dbReference type="ARBA" id="ARBA00022658"/>
    </source>
</evidence>
<comment type="caution">
    <text evidence="5">The sequence shown here is derived from an EMBL/GenBank/DDBJ whole genome shotgun (WGS) entry which is preliminary data.</text>
</comment>
<gene>
    <name evidence="5" type="primary">TUS1_1</name>
    <name evidence="5" type="ORF">Cantr_08257</name>
</gene>
<feature type="region of interest" description="Disordered" evidence="2">
    <location>
        <begin position="993"/>
        <end position="1028"/>
    </location>
</feature>
<dbReference type="SUPFAM" id="SSF48065">
    <property type="entry name" value="DBL homology domain (DH-domain)"/>
    <property type="match status" value="1"/>
</dbReference>
<protein>
    <submittedName>
        <fullName evidence="5">Rho1 guanine nucleotide exchange factor TUS1</fullName>
    </submittedName>
</protein>
<dbReference type="EMBL" id="QLNQ01000026">
    <property type="protein sequence ID" value="RCK60845.1"/>
    <property type="molecule type" value="Genomic_DNA"/>
</dbReference>
<feature type="region of interest" description="Disordered" evidence="2">
    <location>
        <begin position="205"/>
        <end position="255"/>
    </location>
</feature>
<keyword evidence="1" id="KW-0344">Guanine-nucleotide releasing factor</keyword>
<dbReference type="InterPro" id="IPR057283">
    <property type="entry name" value="RGF3_WH"/>
</dbReference>
<dbReference type="OrthoDB" id="660555at2759"/>
<sequence length="1477" mass="167517">MPNEPVKKSLRRKPPPDVDTTSSSDIYLSNSPEQHHPQQFEFWQNQQATTHAAQQPQPPTTHNSPPRTRPVPQATKSTPTYRSLIPSSPPDYKPPVPNSPPPAVPVQLLLLIQLLDPLLKRPSIPEVIATPPRPAQQVPPRPVQKVPPRPVQPTHPLPGDYSFDDSFVSISDSPKPRGPKQIWEYEDEIDDNSLLHTPVRNTSVSSIDYKSQPRGYQQISSGARSDASGLTPQGPSINTSQSTLESPAPNVPYPTTNFEDSFVEYKEPEVVYNFGVPSPSQIRTQEIINKVVSENSPQINDVPDLSSSNRNLIHSNHSRKGLWPSHSRTNLVNSSNSPMYPINTSPFGSPPRPDLRHFASRNSQNFYYNNKTSPRGSAIDYGLDLSYSRSPSPTKPVIDRTKTTSLGFTYRESEFSELADGYNEFGIQHGPSSRWNSIHLRVTYNPETDNIFWDEELHRSSESPATEYFDYTMLPELPVASKSPPPKPPKFPMVPALKQEEELPSLPLELPELPFSAAFLQSQHYEVCTRIWSLSELFRWCLKLRIWLRDLTITGSELRKALCGLLAFHRRDAPVGVINSNASVVFDQFVANRAIDLVEDPDSGGHDKMFVVMNEHVYVNGVLPLLTECYSNFAHTKEVEKSNMTCYSTCCTLSKSMNLERKMRNTNIKEIVLANDWATHWHFTIEYLRALDTAISKKQSLIFDLMRYEQTFIQRAKCFVEVVAPEFIKAAKNYLGKNSAKLKKFEQDIIDAAKQIIEIHQTVLFEPLLKVLVAEGRYIHDLVSIASAYSAWAAEIRQPMIKYMNCMPMVQELFNIGALKAYADTQISSIPRVRDLKIDADLLFNHTFNSRYSQLTLQLEDIYRKFEQTDPEYISLHKARAEIKELGVKVNDTKRSADNTHALTNIKEQLIWKSGLIQINLHLDSPNRRFVGRGDLTRRSDLKKLQTSSLNHIILLDNYLLITDRSKNRYGDPAYKIIEDPIPVEYLIVEEKSSSSSSSSSGPSSGLTTAVSPMKPNRSPIPPTNGKMGVAADDYDDDTDAFQIKIRYAGRSKRAYTFSCKTEHERVEWVNFFLSTKSSLGKRLKASNPLRVELVSNTVFGYEFNNRVTKLQLIAPFDPIYDVCEDSVKKMAQLNLSKEIYNTLLTRNRIVFSKIQCMSGFEYNGSRYNLVALEAGLFMCEAKGRWKKILGGADYIQIHVDAEIGIVIVLSDKHLRYYPIHQVMNVYREVKLNITGISLSKDTVLFFKMGRHKNVKMLFYAKKKSNGTIHFKVVIPQLDNSGIFSRFKDHARFYIEAECYGISIFNSSFAVHTNKGFEILELDKLIPSSVPELPPPNESDKKKADPYATRKSTAATTSSLVEAIRKLLNANYKPMGMFKLNNNKEFLLVYKDYAIFINKHGKPSRDSIIHFRAQHVHFDNNYLFVINDQLIEVWHIGDQPKIAQVIIGKDVKHLGDNGFAMANPLVPGLQLVIRLVQ</sequence>
<dbReference type="Pfam" id="PF00780">
    <property type="entry name" value="CNH"/>
    <property type="match status" value="1"/>
</dbReference>
<dbReference type="PROSITE" id="PS50219">
    <property type="entry name" value="CNH"/>
    <property type="match status" value="1"/>
</dbReference>
<dbReference type="SMART" id="SM00036">
    <property type="entry name" value="CNH"/>
    <property type="match status" value="1"/>
</dbReference>
<dbReference type="Gene3D" id="1.20.900.10">
    <property type="entry name" value="Dbl homology (DH) domain"/>
    <property type="match status" value="1"/>
</dbReference>
<dbReference type="Gene3D" id="2.30.29.30">
    <property type="entry name" value="Pleckstrin-homology domain (PH domain)/Phosphotyrosine-binding domain (PTB)"/>
    <property type="match status" value="1"/>
</dbReference>
<feature type="compositionally biased region" description="Pro residues" evidence="2">
    <location>
        <begin position="87"/>
        <end position="103"/>
    </location>
</feature>
<feature type="domain" description="PH" evidence="3">
    <location>
        <begin position="929"/>
        <end position="1078"/>
    </location>
</feature>
<dbReference type="InterPro" id="IPR035899">
    <property type="entry name" value="DBL_dom_sf"/>
</dbReference>
<name>A0A367Y4Q6_9ASCO</name>
<evidence type="ECO:0000256" key="2">
    <source>
        <dbReference type="SAM" id="MobiDB-lite"/>
    </source>
</evidence>
<feature type="region of interest" description="Disordered" evidence="2">
    <location>
        <begin position="1330"/>
        <end position="1351"/>
    </location>
</feature>
<dbReference type="SMART" id="SM00233">
    <property type="entry name" value="PH"/>
    <property type="match status" value="1"/>
</dbReference>
<feature type="compositionally biased region" description="Pro residues" evidence="2">
    <location>
        <begin position="131"/>
        <end position="156"/>
    </location>
</feature>
<dbReference type="Pfam" id="PF23582">
    <property type="entry name" value="WHD_RGF3"/>
    <property type="match status" value="1"/>
</dbReference>
<feature type="compositionally biased region" description="Polar residues" evidence="2">
    <location>
        <begin position="205"/>
        <end position="245"/>
    </location>
</feature>
<organism evidence="5 6">
    <name type="scientific">Candida viswanathii</name>
    <dbReference type="NCBI Taxonomy" id="5486"/>
    <lineage>
        <taxon>Eukaryota</taxon>
        <taxon>Fungi</taxon>
        <taxon>Dikarya</taxon>
        <taxon>Ascomycota</taxon>
        <taxon>Saccharomycotina</taxon>
        <taxon>Pichiomycetes</taxon>
        <taxon>Debaryomycetaceae</taxon>
        <taxon>Candida/Lodderomyces clade</taxon>
        <taxon>Candida</taxon>
    </lineage>
</organism>
<dbReference type="PANTHER" id="PTHR46572:SF1">
    <property type="entry name" value="RHO1 GUANINE NUCLEOTIDE EXCHANGE FACTOR TUS1"/>
    <property type="match status" value="1"/>
</dbReference>
<feature type="region of interest" description="Disordered" evidence="2">
    <location>
        <begin position="128"/>
        <end position="160"/>
    </location>
</feature>
<dbReference type="SUPFAM" id="SSF50729">
    <property type="entry name" value="PH domain-like"/>
    <property type="match status" value="1"/>
</dbReference>
<feature type="compositionally biased region" description="Polar residues" evidence="2">
    <location>
        <begin position="19"/>
        <end position="32"/>
    </location>
</feature>
<dbReference type="InterPro" id="IPR052233">
    <property type="entry name" value="Rho-type_GEFs"/>
</dbReference>
<dbReference type="GO" id="GO:0005085">
    <property type="term" value="F:guanyl-nucleotide exchange factor activity"/>
    <property type="evidence" value="ECO:0007669"/>
    <property type="project" value="UniProtKB-KW"/>
</dbReference>
<accession>A0A367Y4Q6</accession>
<evidence type="ECO:0000259" key="3">
    <source>
        <dbReference type="PROSITE" id="PS50003"/>
    </source>
</evidence>
<reference evidence="5 6" key="1">
    <citation type="submission" date="2018-06" db="EMBL/GenBank/DDBJ databases">
        <title>Whole genome sequencing of Candida tropicalis (genome annotated by CSBL at Korea University).</title>
        <authorList>
            <person name="Ahn J."/>
        </authorList>
    </citation>
    <scope>NUCLEOTIDE SEQUENCE [LARGE SCALE GENOMIC DNA]</scope>
    <source>
        <strain evidence="5 6">ATCC 20962</strain>
    </source>
</reference>
<dbReference type="InterPro" id="IPR011993">
    <property type="entry name" value="PH-like_dom_sf"/>
</dbReference>
<feature type="compositionally biased region" description="Low complexity" evidence="2">
    <location>
        <begin position="994"/>
        <end position="1006"/>
    </location>
</feature>
<evidence type="ECO:0000313" key="6">
    <source>
        <dbReference type="Proteomes" id="UP000253472"/>
    </source>
</evidence>
<dbReference type="InterPro" id="IPR001180">
    <property type="entry name" value="CNH_dom"/>
</dbReference>
<feature type="region of interest" description="Disordered" evidence="2">
    <location>
        <begin position="1"/>
        <end position="103"/>
    </location>
</feature>
<evidence type="ECO:0000259" key="4">
    <source>
        <dbReference type="PROSITE" id="PS50219"/>
    </source>
</evidence>
<dbReference type="PROSITE" id="PS50003">
    <property type="entry name" value="PH_DOMAIN"/>
    <property type="match status" value="1"/>
</dbReference>
<feature type="domain" description="CNH" evidence="4">
    <location>
        <begin position="1152"/>
        <end position="1461"/>
    </location>
</feature>
<dbReference type="PANTHER" id="PTHR46572">
    <property type="entry name" value="RHO1 GDP-GTP EXCHANGE PROTEIN 1-RELATED"/>
    <property type="match status" value="1"/>
</dbReference>
<evidence type="ECO:0000313" key="5">
    <source>
        <dbReference type="EMBL" id="RCK60845.1"/>
    </source>
</evidence>